<keyword evidence="9" id="KW-0443">Lipid metabolism</keyword>
<evidence type="ECO:0000256" key="12">
    <source>
        <dbReference type="RuleBase" id="RU000581"/>
    </source>
</evidence>
<keyword evidence="7" id="KW-1133">Transmembrane helix</keyword>
<dbReference type="InterPro" id="IPR015876">
    <property type="entry name" value="Acyl-CoA_DS"/>
</dbReference>
<evidence type="ECO:0000256" key="1">
    <source>
        <dbReference type="ARBA" id="ARBA00004141"/>
    </source>
</evidence>
<comment type="subcellular location">
    <subcellularLocation>
        <location evidence="1">Membrane</location>
        <topology evidence="1">Multi-pass membrane protein</topology>
    </subcellularLocation>
</comment>
<evidence type="ECO:0000256" key="11">
    <source>
        <dbReference type="ARBA" id="ARBA00023160"/>
    </source>
</evidence>
<dbReference type="GO" id="GO:0042761">
    <property type="term" value="P:very long-chain fatty acid biosynthetic process"/>
    <property type="evidence" value="ECO:0007669"/>
    <property type="project" value="TreeGrafter"/>
</dbReference>
<evidence type="ECO:0000256" key="3">
    <source>
        <dbReference type="ARBA" id="ARBA00009295"/>
    </source>
</evidence>
<dbReference type="CDD" id="cd03505">
    <property type="entry name" value="Delta9-FADS-like"/>
    <property type="match status" value="1"/>
</dbReference>
<evidence type="ECO:0000256" key="9">
    <source>
        <dbReference type="ARBA" id="ARBA00023098"/>
    </source>
</evidence>
<dbReference type="AlphaFoldDB" id="A0A2P6S1X1"/>
<evidence type="ECO:0000313" key="13">
    <source>
        <dbReference type="EMBL" id="PRQ52679.1"/>
    </source>
</evidence>
<keyword evidence="10" id="KW-0472">Membrane</keyword>
<dbReference type="PANTHER" id="PTHR11351">
    <property type="entry name" value="ACYL-COA DESATURASE"/>
    <property type="match status" value="1"/>
</dbReference>
<dbReference type="GO" id="GO:0005789">
    <property type="term" value="C:endoplasmic reticulum membrane"/>
    <property type="evidence" value="ECO:0007669"/>
    <property type="project" value="TreeGrafter"/>
</dbReference>
<keyword evidence="4 12" id="KW-0444">Lipid biosynthesis</keyword>
<dbReference type="GO" id="GO:0016717">
    <property type="term" value="F:oxidoreductase activity, acting on paired donors, with oxidation of a pair of donors resulting in the reduction of molecular oxygen to two molecules of water"/>
    <property type="evidence" value="ECO:0007669"/>
    <property type="project" value="InterPro"/>
</dbReference>
<comment type="similarity">
    <text evidence="3 12">Belongs to the fatty acid desaturase type 1 family.</text>
</comment>
<sequence>MLDWDRWLVKWRVEFWGREWNFVDIATFSSLRSPLDWVSIHRSHHQFTDTVKDPHSPVRGFWFSHVGWTLNYHGRNRWSEDGTLSPCYIWIKFNLPYMGQQVWETGDLSRNNWFLGLLAHGEGWHNNHHAFQHSARHGLEWWQIDVTWYVIRFLELVALVTEVKLPTETQKKQRALRNMMIHEEKHQQLEAKVQNGNL</sequence>
<dbReference type="PRINTS" id="PR00075">
    <property type="entry name" value="FACDDSATRASE"/>
</dbReference>
<keyword evidence="11 12" id="KW-0275">Fatty acid biosynthesis</keyword>
<dbReference type="OMA" id="MIHEEKH"/>
<dbReference type="Proteomes" id="UP000238479">
    <property type="component" value="Chromosome 2"/>
</dbReference>
<evidence type="ECO:0000256" key="10">
    <source>
        <dbReference type="ARBA" id="ARBA00023136"/>
    </source>
</evidence>
<comment type="domain">
    <text evidence="12">The histidine box domains are involved in binding the catalytic metal ions.</text>
</comment>
<dbReference type="Gramene" id="PRQ52679">
    <property type="protein sequence ID" value="PRQ52679"/>
    <property type="gene ID" value="RchiOBHm_Chr2g0158081"/>
</dbReference>
<comment type="cofactor">
    <cofactor evidence="12">
        <name>Fe(2+)</name>
        <dbReference type="ChEBI" id="CHEBI:29033"/>
    </cofactor>
</comment>
<name>A0A2P6S1X1_ROSCH</name>
<comment type="pathway">
    <text evidence="2">Lipid metabolism.</text>
</comment>
<dbReference type="EMBL" id="PDCK01000040">
    <property type="protein sequence ID" value="PRQ52679.1"/>
    <property type="molecule type" value="Genomic_DNA"/>
</dbReference>
<proteinExistence type="inferred from homology"/>
<evidence type="ECO:0000256" key="5">
    <source>
        <dbReference type="ARBA" id="ARBA00022692"/>
    </source>
</evidence>
<keyword evidence="8 12" id="KW-0560">Oxidoreductase</keyword>
<evidence type="ECO:0000256" key="7">
    <source>
        <dbReference type="ARBA" id="ARBA00022989"/>
    </source>
</evidence>
<keyword evidence="14" id="KW-1185">Reference proteome</keyword>
<evidence type="ECO:0000313" key="14">
    <source>
        <dbReference type="Proteomes" id="UP000238479"/>
    </source>
</evidence>
<protein>
    <submittedName>
        <fullName evidence="13">Putative acyl-CoA desaturase</fullName>
    </submittedName>
</protein>
<accession>A0A2P6S1X1</accession>
<evidence type="ECO:0000256" key="4">
    <source>
        <dbReference type="ARBA" id="ARBA00022516"/>
    </source>
</evidence>
<evidence type="ECO:0000256" key="6">
    <source>
        <dbReference type="ARBA" id="ARBA00022832"/>
    </source>
</evidence>
<evidence type="ECO:0000256" key="2">
    <source>
        <dbReference type="ARBA" id="ARBA00005189"/>
    </source>
</evidence>
<gene>
    <name evidence="13" type="ORF">RchiOBHm_Chr2g0158081</name>
</gene>
<reference evidence="13 14" key="1">
    <citation type="journal article" date="2018" name="Nat. Genet.">
        <title>The Rosa genome provides new insights in the design of modern roses.</title>
        <authorList>
            <person name="Bendahmane M."/>
        </authorList>
    </citation>
    <scope>NUCLEOTIDE SEQUENCE [LARGE SCALE GENOMIC DNA]</scope>
    <source>
        <strain evidence="14">cv. Old Blush</strain>
    </source>
</reference>
<keyword evidence="6" id="KW-0276">Fatty acid metabolism</keyword>
<keyword evidence="5 12" id="KW-0812">Transmembrane</keyword>
<dbReference type="PANTHER" id="PTHR11351:SF31">
    <property type="entry name" value="DESATURASE 1, ISOFORM A-RELATED"/>
    <property type="match status" value="1"/>
</dbReference>
<comment type="caution">
    <text evidence="13">The sequence shown here is derived from an EMBL/GenBank/DDBJ whole genome shotgun (WGS) entry which is preliminary data.</text>
</comment>
<organism evidence="13 14">
    <name type="scientific">Rosa chinensis</name>
    <name type="common">China rose</name>
    <dbReference type="NCBI Taxonomy" id="74649"/>
    <lineage>
        <taxon>Eukaryota</taxon>
        <taxon>Viridiplantae</taxon>
        <taxon>Streptophyta</taxon>
        <taxon>Embryophyta</taxon>
        <taxon>Tracheophyta</taxon>
        <taxon>Spermatophyta</taxon>
        <taxon>Magnoliopsida</taxon>
        <taxon>eudicotyledons</taxon>
        <taxon>Gunneridae</taxon>
        <taxon>Pentapetalae</taxon>
        <taxon>rosids</taxon>
        <taxon>fabids</taxon>
        <taxon>Rosales</taxon>
        <taxon>Rosaceae</taxon>
        <taxon>Rosoideae</taxon>
        <taxon>Rosoideae incertae sedis</taxon>
        <taxon>Rosa</taxon>
    </lineage>
</organism>
<evidence type="ECO:0000256" key="8">
    <source>
        <dbReference type="ARBA" id="ARBA00023002"/>
    </source>
</evidence>